<sequence length="319" mass="36894">MLLAKSRYFSSSALEMSRIFAISDIHVDIPENLRLVNSWTDTDFKNDVLIVAGDVTDDLSLLKTVLTSLTQKFLKVCYVPGNHELWIRQVENTYCHNNSIDKFHAILTLCDSIGVHTKPIKVQCYNDTAAWVVPIFSWYAKPEDDLYNSLFVGRDTEDAELSNKVWMDNHLCKWPVLEGSVAQYFAKLNKDILTRDYDAPIISFSHFLPRVELIPASEEDIERVQDERKKLHLPQLDNPKAQGSQIQFNFTRFAGCKTIEEQIREIGSKVHLHGHQHRNRDRVIDEVRYVSFCLGYPRERSMGVIWGLSEKKGPRQIWP</sequence>
<dbReference type="PANTHER" id="PTHR36492">
    <property type="match status" value="1"/>
</dbReference>
<dbReference type="InterPro" id="IPR004843">
    <property type="entry name" value="Calcineurin-like_PHP"/>
</dbReference>
<keyword evidence="3" id="KW-1185">Reference proteome</keyword>
<accession>A0A2B4SA79</accession>
<dbReference type="Proteomes" id="UP000225706">
    <property type="component" value="Unassembled WGS sequence"/>
</dbReference>
<dbReference type="AlphaFoldDB" id="A0A2B4SA79"/>
<dbReference type="PANTHER" id="PTHR36492:SF2">
    <property type="entry name" value="[ACYL-CARRIER-PROTEIN] PHOSPHODIESTERASE PPTH"/>
    <property type="match status" value="1"/>
</dbReference>
<evidence type="ECO:0000259" key="1">
    <source>
        <dbReference type="Pfam" id="PF00149"/>
    </source>
</evidence>
<dbReference type="OrthoDB" id="550558at2759"/>
<gene>
    <name evidence="2" type="ORF">AWC38_SpisGene9654</name>
</gene>
<feature type="domain" description="Calcineurin-like phosphoesterase" evidence="1">
    <location>
        <begin position="18"/>
        <end position="127"/>
    </location>
</feature>
<dbReference type="InterPro" id="IPR029052">
    <property type="entry name" value="Metallo-depent_PP-like"/>
</dbReference>
<proteinExistence type="predicted"/>
<organism evidence="2 3">
    <name type="scientific">Stylophora pistillata</name>
    <name type="common">Smooth cauliflower coral</name>
    <dbReference type="NCBI Taxonomy" id="50429"/>
    <lineage>
        <taxon>Eukaryota</taxon>
        <taxon>Metazoa</taxon>
        <taxon>Cnidaria</taxon>
        <taxon>Anthozoa</taxon>
        <taxon>Hexacorallia</taxon>
        <taxon>Scleractinia</taxon>
        <taxon>Astrocoeniina</taxon>
        <taxon>Pocilloporidae</taxon>
        <taxon>Stylophora</taxon>
    </lineage>
</organism>
<reference evidence="3" key="1">
    <citation type="journal article" date="2017" name="bioRxiv">
        <title>Comparative analysis of the genomes of Stylophora pistillata and Acropora digitifera provides evidence for extensive differences between species of corals.</title>
        <authorList>
            <person name="Voolstra C.R."/>
            <person name="Li Y."/>
            <person name="Liew Y.J."/>
            <person name="Baumgarten S."/>
            <person name="Zoccola D."/>
            <person name="Flot J.-F."/>
            <person name="Tambutte S."/>
            <person name="Allemand D."/>
            <person name="Aranda M."/>
        </authorList>
    </citation>
    <scope>NUCLEOTIDE SEQUENCE [LARGE SCALE GENOMIC DNA]</scope>
</reference>
<dbReference type="GO" id="GO:0016787">
    <property type="term" value="F:hydrolase activity"/>
    <property type="evidence" value="ECO:0007669"/>
    <property type="project" value="InterPro"/>
</dbReference>
<dbReference type="EMBL" id="LSMT01000144">
    <property type="protein sequence ID" value="PFX25720.1"/>
    <property type="molecule type" value="Genomic_DNA"/>
</dbReference>
<dbReference type="CDD" id="cd00838">
    <property type="entry name" value="MPP_superfamily"/>
    <property type="match status" value="1"/>
</dbReference>
<protein>
    <recommendedName>
        <fullName evidence="1">Calcineurin-like phosphoesterase domain-containing protein</fullName>
    </recommendedName>
</protein>
<dbReference type="Gene3D" id="3.60.21.10">
    <property type="match status" value="1"/>
</dbReference>
<name>A0A2B4SA79_STYPI</name>
<dbReference type="Pfam" id="PF00149">
    <property type="entry name" value="Metallophos"/>
    <property type="match status" value="1"/>
</dbReference>
<comment type="caution">
    <text evidence="2">The sequence shown here is derived from an EMBL/GenBank/DDBJ whole genome shotgun (WGS) entry which is preliminary data.</text>
</comment>
<evidence type="ECO:0000313" key="2">
    <source>
        <dbReference type="EMBL" id="PFX25720.1"/>
    </source>
</evidence>
<dbReference type="SUPFAM" id="SSF56300">
    <property type="entry name" value="Metallo-dependent phosphatases"/>
    <property type="match status" value="1"/>
</dbReference>
<dbReference type="InterPro" id="IPR052963">
    <property type="entry name" value="Pantetheine_PDE"/>
</dbReference>
<evidence type="ECO:0000313" key="3">
    <source>
        <dbReference type="Proteomes" id="UP000225706"/>
    </source>
</evidence>